<dbReference type="InterPro" id="IPR023796">
    <property type="entry name" value="Serpin_dom"/>
</dbReference>
<name>A0A644VPK2_9ZZZZ</name>
<evidence type="ECO:0000259" key="1">
    <source>
        <dbReference type="SMART" id="SM00093"/>
    </source>
</evidence>
<dbReference type="InterPro" id="IPR042185">
    <property type="entry name" value="Serpin_sf_2"/>
</dbReference>
<sequence length="421" mass="46418">MFYLNTFAMKCRVIVLCLFVLYSASCAKGPKPGEENENTQPAPVIELTPGEARVASSGNSIAFKLLGMIEEEGNFMISPLSLNFAMAMAWNGAAGNTAGQIQKALGFPQESPFDVNLYFKKLSASLPSADPASLLFIANSVWYKSDFPVKEGFLQINKQWFNALVTPLDFSNEQESLKAINEWCSKNTDKKIDKILDQIKPNEVMFLVNALYFKAPWKTKFDPKSTLPLKFNLDGGGSVDVPAMHKRFMVEYNKGEKYRAVTLPFGNGAFKMTIILPGEELGVADLYAELATAGAWENITQKSDSAQLGIYLPKFKFSTTLEFNDKLKMLGITDAFDGNANFSNIADYPQGDLRISKVLQKTVIEINEEGGEAAAVTSVGFDLTSVNPDRDFLANKPFLFVIWEQSTGTILFTGKVANPLN</sequence>
<accession>A0A644VPK2</accession>
<dbReference type="CDD" id="cd19588">
    <property type="entry name" value="serpin_miropin-like"/>
    <property type="match status" value="1"/>
</dbReference>
<organism evidence="2">
    <name type="scientific">bioreactor metagenome</name>
    <dbReference type="NCBI Taxonomy" id="1076179"/>
    <lineage>
        <taxon>unclassified sequences</taxon>
        <taxon>metagenomes</taxon>
        <taxon>ecological metagenomes</taxon>
    </lineage>
</organism>
<dbReference type="EMBL" id="VSSQ01000389">
    <property type="protein sequence ID" value="MPL93344.1"/>
    <property type="molecule type" value="Genomic_DNA"/>
</dbReference>
<dbReference type="Gene3D" id="3.30.497.10">
    <property type="entry name" value="Antithrombin, subunit I, domain 2"/>
    <property type="match status" value="1"/>
</dbReference>
<evidence type="ECO:0000313" key="2">
    <source>
        <dbReference type="EMBL" id="MPL93344.1"/>
    </source>
</evidence>
<dbReference type="Gene3D" id="2.30.39.10">
    <property type="entry name" value="Alpha-1-antitrypsin, domain 1"/>
    <property type="match status" value="1"/>
</dbReference>
<dbReference type="InterPro" id="IPR036186">
    <property type="entry name" value="Serpin_sf"/>
</dbReference>
<dbReference type="PROSITE" id="PS00284">
    <property type="entry name" value="SERPIN"/>
    <property type="match status" value="1"/>
</dbReference>
<feature type="domain" description="Serpin" evidence="1">
    <location>
        <begin position="63"/>
        <end position="419"/>
    </location>
</feature>
<proteinExistence type="predicted"/>
<dbReference type="AlphaFoldDB" id="A0A644VPK2"/>
<comment type="caution">
    <text evidence="2">The sequence shown here is derived from an EMBL/GenBank/DDBJ whole genome shotgun (WGS) entry which is preliminary data.</text>
</comment>
<dbReference type="Pfam" id="PF00079">
    <property type="entry name" value="Serpin"/>
    <property type="match status" value="1"/>
</dbReference>
<dbReference type="PANTHER" id="PTHR11461">
    <property type="entry name" value="SERINE PROTEASE INHIBITOR, SERPIN"/>
    <property type="match status" value="1"/>
</dbReference>
<dbReference type="PANTHER" id="PTHR11461:SF211">
    <property type="entry name" value="GH10112P-RELATED"/>
    <property type="match status" value="1"/>
</dbReference>
<dbReference type="InterPro" id="IPR042178">
    <property type="entry name" value="Serpin_sf_1"/>
</dbReference>
<dbReference type="GO" id="GO:0005615">
    <property type="term" value="C:extracellular space"/>
    <property type="evidence" value="ECO:0007669"/>
    <property type="project" value="InterPro"/>
</dbReference>
<gene>
    <name evidence="2" type="ORF">SDC9_39470</name>
</gene>
<dbReference type="SUPFAM" id="SSF56574">
    <property type="entry name" value="Serpins"/>
    <property type="match status" value="1"/>
</dbReference>
<dbReference type="InterPro" id="IPR000215">
    <property type="entry name" value="Serpin_fam"/>
</dbReference>
<protein>
    <recommendedName>
        <fullName evidence="1">Serpin domain-containing protein</fullName>
    </recommendedName>
</protein>
<dbReference type="SMART" id="SM00093">
    <property type="entry name" value="SERPIN"/>
    <property type="match status" value="1"/>
</dbReference>
<reference evidence="2" key="1">
    <citation type="submission" date="2019-08" db="EMBL/GenBank/DDBJ databases">
        <authorList>
            <person name="Kucharzyk K."/>
            <person name="Murdoch R.W."/>
            <person name="Higgins S."/>
            <person name="Loffler F."/>
        </authorList>
    </citation>
    <scope>NUCLEOTIDE SEQUENCE</scope>
</reference>
<dbReference type="InterPro" id="IPR023795">
    <property type="entry name" value="Serpin_CS"/>
</dbReference>
<dbReference type="GO" id="GO:0004867">
    <property type="term" value="F:serine-type endopeptidase inhibitor activity"/>
    <property type="evidence" value="ECO:0007669"/>
    <property type="project" value="InterPro"/>
</dbReference>